<keyword evidence="2 4" id="KW-0808">Transferase</keyword>
<comment type="function">
    <text evidence="4">Could be a S-adenosyl-L-methionine-dependent methyltransferase.</text>
</comment>
<feature type="binding site" evidence="4">
    <location>
        <position position="74"/>
    </location>
    <ligand>
        <name>S-adenosyl-L-methionine</name>
        <dbReference type="ChEBI" id="CHEBI:59789"/>
    </ligand>
</feature>
<dbReference type="PANTHER" id="PTHR43861">
    <property type="entry name" value="TRANS-ACONITATE 2-METHYLTRANSFERASE-RELATED"/>
    <property type="match status" value="1"/>
</dbReference>
<name>A0A1H9YHM0_9BACI</name>
<dbReference type="Proteomes" id="UP000198618">
    <property type="component" value="Unassembled WGS sequence"/>
</dbReference>
<dbReference type="OrthoDB" id="465705at2"/>
<gene>
    <name evidence="6" type="ORF">SAMN05216389_101408</name>
</gene>
<dbReference type="Pfam" id="PF13649">
    <property type="entry name" value="Methyltransf_25"/>
    <property type="match status" value="1"/>
</dbReference>
<dbReference type="InterPro" id="IPR029063">
    <property type="entry name" value="SAM-dependent_MTases_sf"/>
</dbReference>
<dbReference type="Gene3D" id="3.40.50.150">
    <property type="entry name" value="Vaccinia Virus protein VP39"/>
    <property type="match status" value="1"/>
</dbReference>
<feature type="binding site" evidence="4">
    <location>
        <position position="53"/>
    </location>
    <ligand>
        <name>S-adenosyl-L-methionine</name>
        <dbReference type="ChEBI" id="CHEBI:59789"/>
    </ligand>
</feature>
<dbReference type="HAMAP" id="MF_02100">
    <property type="entry name" value="Methyltr_YrrT"/>
    <property type="match status" value="1"/>
</dbReference>
<evidence type="ECO:0000259" key="5">
    <source>
        <dbReference type="Pfam" id="PF13649"/>
    </source>
</evidence>
<feature type="binding site" evidence="4">
    <location>
        <position position="96"/>
    </location>
    <ligand>
        <name>S-adenosyl-L-methionine</name>
        <dbReference type="ChEBI" id="CHEBI:59789"/>
    </ligand>
</feature>
<sequence length="212" mass="24179">MGREFLDIFEEWAEEYDRSVTGHDPQYEAVFANYDAILNEVTNESFGNVLEFGVGTGNLSQKLLDAGLGVVGVEPSPAMRDIVMEKIPDLNIMDGDFISFPKPPMKIDTIVSTYAFHHLTDEEKEVAVKQFSNMLPTNGKVVFADTIFASNQVRKDIIANAHAKGYVDLVEDLNREYYTTIDVLKDMFERHHFMVSWKQMNDFVWILIANKK</sequence>
<dbReference type="AlphaFoldDB" id="A0A1H9YHM0"/>
<dbReference type="GO" id="GO:0032259">
    <property type="term" value="P:methylation"/>
    <property type="evidence" value="ECO:0007669"/>
    <property type="project" value="UniProtKB-KW"/>
</dbReference>
<evidence type="ECO:0000256" key="3">
    <source>
        <dbReference type="ARBA" id="ARBA00022691"/>
    </source>
</evidence>
<keyword evidence="7" id="KW-1185">Reference proteome</keyword>
<proteinExistence type="inferred from homology"/>
<evidence type="ECO:0000256" key="1">
    <source>
        <dbReference type="ARBA" id="ARBA00022603"/>
    </source>
</evidence>
<comment type="similarity">
    <text evidence="4">Belongs to the methyltransferase superfamily. YrrT family.</text>
</comment>
<keyword evidence="3 4" id="KW-0949">S-adenosyl-L-methionine</keyword>
<dbReference type="GO" id="GO:0008757">
    <property type="term" value="F:S-adenosylmethionine-dependent methyltransferase activity"/>
    <property type="evidence" value="ECO:0007669"/>
    <property type="project" value="UniProtKB-UniRule"/>
</dbReference>
<evidence type="ECO:0000313" key="6">
    <source>
        <dbReference type="EMBL" id="SES68553.1"/>
    </source>
</evidence>
<reference evidence="6 7" key="1">
    <citation type="submission" date="2016-10" db="EMBL/GenBank/DDBJ databases">
        <authorList>
            <person name="de Groot N.N."/>
        </authorList>
    </citation>
    <scope>NUCLEOTIDE SEQUENCE [LARGE SCALE GENOMIC DNA]</scope>
    <source>
        <strain evidence="6 7">IBRC-M 10780</strain>
    </source>
</reference>
<keyword evidence="1 4" id="KW-0489">Methyltransferase</keyword>
<accession>A0A1H9YHM0</accession>
<protein>
    <recommendedName>
        <fullName evidence="4">Uncharacterized methyltransferase SAMN05216389_101408</fullName>
        <ecNumber evidence="4">2.1.1.-</ecNumber>
    </recommendedName>
</protein>
<dbReference type="STRING" id="930131.SAMN05216389_101408"/>
<evidence type="ECO:0000256" key="4">
    <source>
        <dbReference type="HAMAP-Rule" id="MF_02100"/>
    </source>
</evidence>
<dbReference type="EMBL" id="FOHE01000001">
    <property type="protein sequence ID" value="SES68553.1"/>
    <property type="molecule type" value="Genomic_DNA"/>
</dbReference>
<dbReference type="InterPro" id="IPR041698">
    <property type="entry name" value="Methyltransf_25"/>
</dbReference>
<dbReference type="EC" id="2.1.1.-" evidence="4"/>
<organism evidence="6 7">
    <name type="scientific">Oceanobacillus limi</name>
    <dbReference type="NCBI Taxonomy" id="930131"/>
    <lineage>
        <taxon>Bacteria</taxon>
        <taxon>Bacillati</taxon>
        <taxon>Bacillota</taxon>
        <taxon>Bacilli</taxon>
        <taxon>Bacillales</taxon>
        <taxon>Bacillaceae</taxon>
        <taxon>Oceanobacillus</taxon>
    </lineage>
</organism>
<dbReference type="RefSeq" id="WP_090866283.1">
    <property type="nucleotide sequence ID" value="NZ_FOHE01000001.1"/>
</dbReference>
<feature type="domain" description="Methyltransferase" evidence="5">
    <location>
        <begin position="49"/>
        <end position="139"/>
    </location>
</feature>
<evidence type="ECO:0000313" key="7">
    <source>
        <dbReference type="Proteomes" id="UP000198618"/>
    </source>
</evidence>
<evidence type="ECO:0000256" key="2">
    <source>
        <dbReference type="ARBA" id="ARBA00022679"/>
    </source>
</evidence>
<dbReference type="SUPFAM" id="SSF53335">
    <property type="entry name" value="S-adenosyl-L-methionine-dependent methyltransferases"/>
    <property type="match status" value="1"/>
</dbReference>
<dbReference type="InterPro" id="IPR023553">
    <property type="entry name" value="Uncharacterised_MeTfrase_YrrT"/>
</dbReference>
<dbReference type="CDD" id="cd02440">
    <property type="entry name" value="AdoMet_MTases"/>
    <property type="match status" value="1"/>
</dbReference>